<name>A0A6M4IN42_9BACT</name>
<accession>A0A6M4IN42</accession>
<dbReference type="AlphaFoldDB" id="A0A6M4IN42"/>
<sequence>MKAAMTPRGQARIVLAVMCVAMSSVPLASAWAQRDREPDQDRSRRLGGVPREVALEVTAVWNAPATRRVRGDFALASTDTVRGDLAVLGGRARLAGVVTGQVVVLNGDASLVEGARIERSLTVIGGAFDSPERPNVGGEIRVWSAAYRYHEVGDTLVADLDFFSRWSSWMRDDERSSGRTRSDLLVTTAHTYNRVEGLPIYVGPRVRTRSGDTRVRAEVFGIFRTGDGLTWKRENLGHRVLFEVRQGNSAGVAIGGRLFDDVDAVEKWQLTDTEVGLNAFLFTRDYRDYWQRHGGQGYVSLFAGRGSELKASYGEERWSSRRSRNVLSIVNDKVPWRANPLADEGVMKLLTLSATFDTRNSSKDPRAGWYLRGDYEHGDGTLARVNALVPSAPAPESDAVYSRALLDLRRYNRLGPNGSLNMRAVLGGWIDGDPLPAQRRFSVSGIDALPGFDFRRQLNDTDVGTCATGDEQAYTARGRPSLCDRMALLQIEWKGDFRVNLFGDDDDLGDRRWVFGRVKADGAWVVFANSGRGWLVGPRGTDNLLYPKGSIPDIKSWRTDLGGGFDFGNFGVYVAQAVSESGLSPNVYMRLSRRF</sequence>
<dbReference type="Gene3D" id="2.40.160.50">
    <property type="entry name" value="membrane protein fhac: a member of the omp85/tpsb transporter family"/>
    <property type="match status" value="1"/>
</dbReference>
<evidence type="ECO:0000256" key="1">
    <source>
        <dbReference type="SAM" id="SignalP"/>
    </source>
</evidence>
<feature type="signal peptide" evidence="1">
    <location>
        <begin position="1"/>
        <end position="30"/>
    </location>
</feature>
<gene>
    <name evidence="2" type="ORF">HKW67_11710</name>
</gene>
<feature type="chain" id="PRO_5027110055" evidence="1">
    <location>
        <begin position="31"/>
        <end position="595"/>
    </location>
</feature>
<protein>
    <submittedName>
        <fullName evidence="2">BamA/TamA family outer membrane protein</fullName>
    </submittedName>
</protein>
<keyword evidence="1" id="KW-0732">Signal</keyword>
<keyword evidence="3" id="KW-1185">Reference proteome</keyword>
<reference evidence="2 3" key="1">
    <citation type="submission" date="2020-05" db="EMBL/GenBank/DDBJ databases">
        <title>Complete genome sequence of Gemmatimonas greenlandica TET16.</title>
        <authorList>
            <person name="Zeng Y."/>
        </authorList>
    </citation>
    <scope>NUCLEOTIDE SEQUENCE [LARGE SCALE GENOMIC DNA]</scope>
    <source>
        <strain evidence="2 3">TET16</strain>
    </source>
</reference>
<dbReference type="Proteomes" id="UP000500938">
    <property type="component" value="Chromosome"/>
</dbReference>
<dbReference type="GO" id="GO:0019867">
    <property type="term" value="C:outer membrane"/>
    <property type="evidence" value="ECO:0007669"/>
    <property type="project" value="InterPro"/>
</dbReference>
<dbReference type="RefSeq" id="WP_171225557.1">
    <property type="nucleotide sequence ID" value="NZ_CP053085.1"/>
</dbReference>
<evidence type="ECO:0000313" key="3">
    <source>
        <dbReference type="Proteomes" id="UP000500938"/>
    </source>
</evidence>
<dbReference type="EMBL" id="CP053085">
    <property type="protein sequence ID" value="QJR36123.1"/>
    <property type="molecule type" value="Genomic_DNA"/>
</dbReference>
<organism evidence="2 3">
    <name type="scientific">Gemmatimonas groenlandica</name>
    <dbReference type="NCBI Taxonomy" id="2732249"/>
    <lineage>
        <taxon>Bacteria</taxon>
        <taxon>Pseudomonadati</taxon>
        <taxon>Gemmatimonadota</taxon>
        <taxon>Gemmatimonadia</taxon>
        <taxon>Gemmatimonadales</taxon>
        <taxon>Gemmatimonadaceae</taxon>
        <taxon>Gemmatimonas</taxon>
    </lineage>
</organism>
<dbReference type="KEGG" id="ggr:HKW67_11710"/>
<evidence type="ECO:0000313" key="2">
    <source>
        <dbReference type="EMBL" id="QJR36123.1"/>
    </source>
</evidence>
<proteinExistence type="predicted"/>